<dbReference type="GO" id="GO:0046872">
    <property type="term" value="F:metal ion binding"/>
    <property type="evidence" value="ECO:0007669"/>
    <property type="project" value="UniProtKB-KW"/>
</dbReference>
<evidence type="ECO:0000256" key="6">
    <source>
        <dbReference type="ARBA" id="ARBA00023134"/>
    </source>
</evidence>
<reference evidence="11 12" key="1">
    <citation type="submission" date="2018-11" db="EMBL/GenBank/DDBJ databases">
        <title>Genomic Encyclopedia of Type Strains, Phase IV (KMG-IV): sequencing the most valuable type-strain genomes for metagenomic binning, comparative biology and taxonomic classification.</title>
        <authorList>
            <person name="Goeker M."/>
        </authorList>
    </citation>
    <scope>NUCLEOTIDE SEQUENCE [LARGE SCALE GENOMIC DNA]</scope>
    <source>
        <strain evidence="11 12">DSM 102936</strain>
    </source>
</reference>
<evidence type="ECO:0000256" key="5">
    <source>
        <dbReference type="ARBA" id="ARBA00022842"/>
    </source>
</evidence>
<evidence type="ECO:0000256" key="1">
    <source>
        <dbReference type="ARBA" id="ARBA00022490"/>
    </source>
</evidence>
<keyword evidence="3 8" id="KW-0479">Metal-binding</keyword>
<dbReference type="InterPro" id="IPR004435">
    <property type="entry name" value="MobB_dom"/>
</dbReference>
<evidence type="ECO:0000259" key="10">
    <source>
        <dbReference type="Pfam" id="PF12804"/>
    </source>
</evidence>
<comment type="cofactor">
    <cofactor evidence="8">
        <name>Mg(2+)</name>
        <dbReference type="ChEBI" id="CHEBI:18420"/>
    </cofactor>
</comment>
<keyword evidence="2 8" id="KW-0808">Transferase</keyword>
<dbReference type="AlphaFoldDB" id="A0A3N5AVE6"/>
<comment type="caution">
    <text evidence="8">Lacks conserved residue(s) required for the propagation of feature annotation.</text>
</comment>
<name>A0A3N5AVE6_9THEO</name>
<keyword evidence="1 8" id="KW-0963">Cytoplasm</keyword>
<keyword evidence="6 8" id="KW-0342">GTP-binding</keyword>
<dbReference type="InterPro" id="IPR027417">
    <property type="entry name" value="P-loop_NTPase"/>
</dbReference>
<dbReference type="Gene3D" id="3.90.550.10">
    <property type="entry name" value="Spore Coat Polysaccharide Biosynthesis Protein SpsA, Chain A"/>
    <property type="match status" value="1"/>
</dbReference>
<keyword evidence="5 8" id="KW-0460">Magnesium</keyword>
<proteinExistence type="inferred from homology"/>
<comment type="subcellular location">
    <subcellularLocation>
        <location evidence="8">Cytoplasm</location>
    </subcellularLocation>
</comment>
<evidence type="ECO:0000256" key="7">
    <source>
        <dbReference type="ARBA" id="ARBA00023150"/>
    </source>
</evidence>
<feature type="binding site" evidence="8">
    <location>
        <position position="20"/>
    </location>
    <ligand>
        <name>GTP</name>
        <dbReference type="ChEBI" id="CHEBI:37565"/>
    </ligand>
</feature>
<dbReference type="Gene3D" id="3.40.50.300">
    <property type="entry name" value="P-loop containing nucleotide triphosphate hydrolases"/>
    <property type="match status" value="1"/>
</dbReference>
<feature type="binding site" evidence="8">
    <location>
        <position position="93"/>
    </location>
    <ligand>
        <name>GTP</name>
        <dbReference type="ChEBI" id="CHEBI:37565"/>
    </ligand>
</feature>
<dbReference type="GO" id="GO:1902758">
    <property type="term" value="P:bis(molybdopterin guanine dinucleotide)molybdenum biosynthetic process"/>
    <property type="evidence" value="ECO:0007669"/>
    <property type="project" value="TreeGrafter"/>
</dbReference>
<comment type="domain">
    <text evidence="8">The N-terminal domain determines nucleotide recognition and specific binding, while the C-terminal domain determines the specific binding to the target protein.</text>
</comment>
<keyword evidence="12" id="KW-1185">Reference proteome</keyword>
<evidence type="ECO:0000313" key="12">
    <source>
        <dbReference type="Proteomes" id="UP000282654"/>
    </source>
</evidence>
<evidence type="ECO:0000256" key="2">
    <source>
        <dbReference type="ARBA" id="ARBA00022679"/>
    </source>
</evidence>
<comment type="caution">
    <text evidence="11">The sequence shown here is derived from an EMBL/GenBank/DDBJ whole genome shotgun (WGS) entry which is preliminary data.</text>
</comment>
<dbReference type="InterPro" id="IPR025877">
    <property type="entry name" value="MobA-like_NTP_Trfase"/>
</dbReference>
<dbReference type="EMBL" id="RKRE01000001">
    <property type="protein sequence ID" value="RPF49206.1"/>
    <property type="molecule type" value="Genomic_DNA"/>
</dbReference>
<dbReference type="GO" id="GO:0005737">
    <property type="term" value="C:cytoplasm"/>
    <property type="evidence" value="ECO:0007669"/>
    <property type="project" value="UniProtKB-SubCell"/>
</dbReference>
<evidence type="ECO:0000256" key="4">
    <source>
        <dbReference type="ARBA" id="ARBA00022741"/>
    </source>
</evidence>
<dbReference type="CDD" id="cd02503">
    <property type="entry name" value="MobA"/>
    <property type="match status" value="1"/>
</dbReference>
<dbReference type="NCBIfam" id="NF011056">
    <property type="entry name" value="PRK14489.1-1"/>
    <property type="match status" value="1"/>
</dbReference>
<evidence type="ECO:0000256" key="3">
    <source>
        <dbReference type="ARBA" id="ARBA00022723"/>
    </source>
</evidence>
<feature type="binding site" evidence="8">
    <location>
        <begin position="8"/>
        <end position="10"/>
    </location>
    <ligand>
        <name>GTP</name>
        <dbReference type="ChEBI" id="CHEBI:37565"/>
    </ligand>
</feature>
<feature type="domain" description="Molybdopterin-guanine dinucleotide biosynthesis protein B (MobB)" evidence="9">
    <location>
        <begin position="217"/>
        <end position="328"/>
    </location>
</feature>
<dbReference type="Proteomes" id="UP000282654">
    <property type="component" value="Unassembled WGS sequence"/>
</dbReference>
<dbReference type="EC" id="2.7.7.77" evidence="8"/>
<dbReference type="GO" id="GO:0061603">
    <property type="term" value="F:molybdenum cofactor guanylyltransferase activity"/>
    <property type="evidence" value="ECO:0007669"/>
    <property type="project" value="UniProtKB-EC"/>
</dbReference>
<protein>
    <recommendedName>
        <fullName evidence="8">Probable molybdenum cofactor guanylyltransferase</fullName>
        <shortName evidence="8">MoCo guanylyltransferase</shortName>
        <ecNumber evidence="8">2.7.7.77</ecNumber>
    </recommendedName>
    <alternativeName>
        <fullName evidence="8">GTP:molybdopterin guanylyltransferase</fullName>
    </alternativeName>
    <alternativeName>
        <fullName evidence="8">Mo-MPT guanylyltransferase</fullName>
    </alternativeName>
    <alternativeName>
        <fullName evidence="8">Molybdopterin guanylyltransferase</fullName>
    </alternativeName>
    <alternativeName>
        <fullName evidence="8">Molybdopterin-guanine dinucleotide synthase</fullName>
        <shortName evidence="8">MGD synthase</shortName>
    </alternativeName>
</protein>
<dbReference type="GO" id="GO:0005525">
    <property type="term" value="F:GTP binding"/>
    <property type="evidence" value="ECO:0007669"/>
    <property type="project" value="UniProtKB-UniRule"/>
</dbReference>
<dbReference type="SUPFAM" id="SSF52540">
    <property type="entry name" value="P-loop containing nucleoside triphosphate hydrolases"/>
    <property type="match status" value="1"/>
</dbReference>
<comment type="similarity">
    <text evidence="8">Belongs to the MobA family.</text>
</comment>
<evidence type="ECO:0000259" key="9">
    <source>
        <dbReference type="Pfam" id="PF03205"/>
    </source>
</evidence>
<comment type="function">
    <text evidence="8">Transfers a GMP moiety from GTP to Mo-molybdopterin (Mo-MPT) cofactor (Moco or molybdenum cofactor) to form Mo-molybdopterin guanine dinucleotide (Mo-MGD) cofactor.</text>
</comment>
<dbReference type="OrthoDB" id="9788394at2"/>
<dbReference type="RefSeq" id="WP_123926230.1">
    <property type="nucleotide sequence ID" value="NZ_RKRE01000001.1"/>
</dbReference>
<organism evidence="11 12">
    <name type="scientific">Thermodesulfitimonas autotrophica</name>
    <dbReference type="NCBI Taxonomy" id="1894989"/>
    <lineage>
        <taxon>Bacteria</taxon>
        <taxon>Bacillati</taxon>
        <taxon>Bacillota</taxon>
        <taxon>Clostridia</taxon>
        <taxon>Thermoanaerobacterales</taxon>
        <taxon>Thermoanaerobacteraceae</taxon>
        <taxon>Thermodesulfitimonas</taxon>
    </lineage>
</organism>
<dbReference type="InterPro" id="IPR013482">
    <property type="entry name" value="Molybde_CF_guanTrfase"/>
</dbReference>
<feature type="binding site" evidence="8">
    <location>
        <position position="64"/>
    </location>
    <ligand>
        <name>GTP</name>
        <dbReference type="ChEBI" id="CHEBI:37565"/>
    </ligand>
</feature>
<dbReference type="Pfam" id="PF03205">
    <property type="entry name" value="MobB"/>
    <property type="match status" value="1"/>
</dbReference>
<evidence type="ECO:0000313" key="11">
    <source>
        <dbReference type="EMBL" id="RPF49206.1"/>
    </source>
</evidence>
<accession>A0A3N5AVE6</accession>
<dbReference type="NCBIfam" id="TIGR00176">
    <property type="entry name" value="mobB"/>
    <property type="match status" value="1"/>
</dbReference>
<evidence type="ECO:0000256" key="8">
    <source>
        <dbReference type="HAMAP-Rule" id="MF_00316"/>
    </source>
</evidence>
<dbReference type="InterPro" id="IPR029044">
    <property type="entry name" value="Nucleotide-diphossugar_trans"/>
</dbReference>
<sequence>MRATALVLAGGKSTRMGENKALLRIDGRPLVAHVVAALRAVFPEVIISGDTGLFAGYADRVVEDIFKGVGPLGGIHAGLVSARYEVVFVAACDLPFADGEVAAFIAGQMEGFDAAVPCVAGRLQPLFAAYRKSCLGPITRILERGERRVAGFFPAVRVRYLTEADFAWRPGIERVFFNVNTPADLARLRSAEASWQRGAAREAPAPTTVGTAWPVPVLGVVGTSGAGKTGLIVRLVATLREAGYRVAVLKHTRHPLLDTPGKDTERFMRAGASRTALVGPGGFFYFQDGAELSLEEAIKLLSRDVDMVIVEGYREAPIPQVRVLVPGEEAAVDGRTVAVVSSEPVCLPVRVFHPEDVAGMTAFLSDRFLKREDGRC</sequence>
<keyword evidence="4 8" id="KW-0547">Nucleotide-binding</keyword>
<gene>
    <name evidence="8" type="primary">mobA</name>
    <name evidence="11" type="ORF">EDD75_0010</name>
</gene>
<dbReference type="HAMAP" id="MF_00316">
    <property type="entry name" value="MobA"/>
    <property type="match status" value="1"/>
</dbReference>
<comment type="catalytic activity">
    <reaction evidence="8">
        <text>Mo-molybdopterin + GTP + H(+) = Mo-molybdopterin guanine dinucleotide + diphosphate</text>
        <dbReference type="Rhea" id="RHEA:34243"/>
        <dbReference type="ChEBI" id="CHEBI:15378"/>
        <dbReference type="ChEBI" id="CHEBI:33019"/>
        <dbReference type="ChEBI" id="CHEBI:37565"/>
        <dbReference type="ChEBI" id="CHEBI:71302"/>
        <dbReference type="ChEBI" id="CHEBI:71310"/>
        <dbReference type="EC" id="2.7.7.77"/>
    </reaction>
</comment>
<keyword evidence="7 8" id="KW-0501">Molybdenum cofactor biosynthesis</keyword>
<dbReference type="Pfam" id="PF12804">
    <property type="entry name" value="NTP_transf_3"/>
    <property type="match status" value="1"/>
</dbReference>
<dbReference type="SUPFAM" id="SSF53448">
    <property type="entry name" value="Nucleotide-diphospho-sugar transferases"/>
    <property type="match status" value="1"/>
</dbReference>
<dbReference type="PANTHER" id="PTHR19136">
    <property type="entry name" value="MOLYBDENUM COFACTOR GUANYLYLTRANSFERASE"/>
    <property type="match status" value="1"/>
</dbReference>
<dbReference type="PANTHER" id="PTHR19136:SF81">
    <property type="entry name" value="MOLYBDENUM COFACTOR GUANYLYLTRANSFERASE"/>
    <property type="match status" value="1"/>
</dbReference>
<feature type="binding site" evidence="8">
    <location>
        <position position="93"/>
    </location>
    <ligand>
        <name>Mg(2+)</name>
        <dbReference type="ChEBI" id="CHEBI:18420"/>
    </ligand>
</feature>
<feature type="domain" description="MobA-like NTP transferase" evidence="10">
    <location>
        <begin position="5"/>
        <end position="149"/>
    </location>
</feature>